<accession>A0AC59HV99</accession>
<gene>
    <name evidence="1" type="ORF">EfsSVR2332_36430</name>
</gene>
<organism evidence="1 2">
    <name type="scientific">Enterococcus faecalis</name>
    <name type="common">Streptococcus faecalis</name>
    <dbReference type="NCBI Taxonomy" id="1351"/>
    <lineage>
        <taxon>Bacteria</taxon>
        <taxon>Bacillati</taxon>
        <taxon>Bacillota</taxon>
        <taxon>Bacilli</taxon>
        <taxon>Lactobacillales</taxon>
        <taxon>Enterococcaceae</taxon>
        <taxon>Enterococcus</taxon>
    </lineage>
</organism>
<protein>
    <submittedName>
        <fullName evidence="1">Uncharacterized protein</fullName>
    </submittedName>
</protein>
<proteinExistence type="predicted"/>
<reference evidence="1" key="1">
    <citation type="submission" date="2022-08" db="EMBL/GenBank/DDBJ databases">
        <title>Molecular epidemiological analysis of five strains of VanD-type vancomycin-resistant Enterococcus faecalis.</title>
        <authorList>
            <person name="Mimura K."/>
            <person name="Hashimoto Y."/>
            <person name="Tomita H."/>
        </authorList>
    </citation>
    <scope>NUCLEOTIDE SEQUENCE</scope>
    <source>
        <strain evidence="1">SVR2332</strain>
    </source>
</reference>
<name>A0AC59HV99_ENTFL</name>
<sequence>MIIGTSIKKIRKNVVEKSFNYTAHEVDYIKEKVTLGWTPDVIIGRKERPVSCGMRTLYRLFSKGIFDIDTLPMKGKKKTQWPSGKTGKTTISALNP</sequence>
<dbReference type="Proteomes" id="UP001317613">
    <property type="component" value="Chromosome"/>
</dbReference>
<dbReference type="EMBL" id="AP026729">
    <property type="protein sequence ID" value="BDQ63565.1"/>
    <property type="molecule type" value="Genomic_DNA"/>
</dbReference>
<evidence type="ECO:0000313" key="1">
    <source>
        <dbReference type="EMBL" id="BDQ63565.1"/>
    </source>
</evidence>
<evidence type="ECO:0000313" key="2">
    <source>
        <dbReference type="Proteomes" id="UP001317613"/>
    </source>
</evidence>